<feature type="compositionally biased region" description="Basic residues" evidence="3">
    <location>
        <begin position="22"/>
        <end position="36"/>
    </location>
</feature>
<evidence type="ECO:0000256" key="2">
    <source>
        <dbReference type="ARBA" id="ARBA00022837"/>
    </source>
</evidence>
<dbReference type="PROSITE" id="PS50004">
    <property type="entry name" value="C2"/>
    <property type="match status" value="2"/>
</dbReference>
<keyword evidence="5" id="KW-0472">Membrane</keyword>
<dbReference type="CDD" id="cd08376">
    <property type="entry name" value="C2B_MCTP_PRT"/>
    <property type="match status" value="1"/>
</dbReference>
<accession>A0A9W9ZK96</accession>
<reference evidence="5" key="1">
    <citation type="submission" date="2023-01" db="EMBL/GenBank/DDBJ databases">
        <title>Genome assembly of the deep-sea coral Lophelia pertusa.</title>
        <authorList>
            <person name="Herrera S."/>
            <person name="Cordes E."/>
        </authorList>
    </citation>
    <scope>NUCLEOTIDE SEQUENCE</scope>
    <source>
        <strain evidence="5">USNM1676648</strain>
        <tissue evidence="5">Polyp</tissue>
    </source>
</reference>
<dbReference type="SMART" id="SM00239">
    <property type="entry name" value="C2"/>
    <property type="match status" value="2"/>
</dbReference>
<feature type="region of interest" description="Disordered" evidence="3">
    <location>
        <begin position="243"/>
        <end position="269"/>
    </location>
</feature>
<feature type="domain" description="C2" evidence="4">
    <location>
        <begin position="100"/>
        <end position="216"/>
    </location>
</feature>
<evidence type="ECO:0000256" key="3">
    <source>
        <dbReference type="SAM" id="MobiDB-lite"/>
    </source>
</evidence>
<dbReference type="AlphaFoldDB" id="A0A9W9ZK96"/>
<keyword evidence="2" id="KW-0106">Calcium</keyword>
<evidence type="ECO:0000313" key="6">
    <source>
        <dbReference type="Proteomes" id="UP001163046"/>
    </source>
</evidence>
<comment type="caution">
    <text evidence="5">The sequence shown here is derived from an EMBL/GenBank/DDBJ whole genome shotgun (WGS) entry which is preliminary data.</text>
</comment>
<evidence type="ECO:0000259" key="4">
    <source>
        <dbReference type="PROSITE" id="PS50004"/>
    </source>
</evidence>
<feature type="region of interest" description="Disordered" evidence="3">
    <location>
        <begin position="1"/>
        <end position="93"/>
    </location>
</feature>
<name>A0A9W9ZK96_9CNID</name>
<dbReference type="FunFam" id="2.60.40.150:FF:000256">
    <property type="entry name" value="Predicted protein"/>
    <property type="match status" value="1"/>
</dbReference>
<dbReference type="CDD" id="cd04042">
    <property type="entry name" value="C2A_MCTP_PRT"/>
    <property type="match status" value="1"/>
</dbReference>
<feature type="domain" description="C2" evidence="4">
    <location>
        <begin position="255"/>
        <end position="371"/>
    </location>
</feature>
<keyword evidence="1" id="KW-0479">Metal-binding</keyword>
<dbReference type="OrthoDB" id="5973539at2759"/>
<dbReference type="FunFam" id="2.60.40.150:FF:000050">
    <property type="entry name" value="Multiple C2 and transmembrane domain containing 1"/>
    <property type="match status" value="1"/>
</dbReference>
<sequence length="433" mass="47992">MSDEDLRDTDAGKKKGFFSSLKRSKSKGGRGRKNAKSRSMPQLPQSYAEMKHQMNGNVTKPTDQFNISQPAKGAEEDGAAPLPSPTEAGGLTECPALDVSPGALAGDVARAGKCSFFALEVELKDGKDLAARDKTGTSDPYVKFKSDGKQIYKSKTVQKNLNPQWNEKFCVPIEDITVPLILKVLDFDRVGNDDPMGRAVVDLSGIEIDKPTEMILDLEDPDGGKEKLGQICAIFTVQPKNYEDRQEISKRSASTSKKGQPPKEPGKGQLWDGLVSIILVEGKKMIPMDDSGLSDPYCRFRLGNEKFKTKACKETLNPQWKEQFDLKMFPDSPMMLEVTVWDRDIRKDEFMGRCQIDLSTLEREKSHKIEAALEDNAGIVVMHLSITGLDAPGCESDLNAFTEKPGKRAAITKQFMLKNTPKKIKEIGWLQVQ</sequence>
<dbReference type="GO" id="GO:0005509">
    <property type="term" value="F:calcium ion binding"/>
    <property type="evidence" value="ECO:0007669"/>
    <property type="project" value="TreeGrafter"/>
</dbReference>
<protein>
    <submittedName>
        <fullName evidence="5">Multiple C2 and transmembrane domain-containing protein 2</fullName>
    </submittedName>
</protein>
<evidence type="ECO:0000256" key="1">
    <source>
        <dbReference type="ARBA" id="ARBA00022723"/>
    </source>
</evidence>
<dbReference type="SUPFAM" id="SSF49562">
    <property type="entry name" value="C2 domain (Calcium/lipid-binding domain, CaLB)"/>
    <property type="match status" value="2"/>
</dbReference>
<dbReference type="PRINTS" id="PR00360">
    <property type="entry name" value="C2DOMAIN"/>
</dbReference>
<proteinExistence type="predicted"/>
<dbReference type="PANTHER" id="PTHR45911">
    <property type="entry name" value="C2 DOMAIN-CONTAINING PROTEIN"/>
    <property type="match status" value="1"/>
</dbReference>
<keyword evidence="6" id="KW-1185">Reference proteome</keyword>
<dbReference type="PANTHER" id="PTHR45911:SF4">
    <property type="entry name" value="MULTIPLE C2 AND TRANSMEMBRANE DOMAIN-CONTAINING PROTEIN"/>
    <property type="match status" value="1"/>
</dbReference>
<dbReference type="Gene3D" id="2.60.40.150">
    <property type="entry name" value="C2 domain"/>
    <property type="match status" value="2"/>
</dbReference>
<organism evidence="5 6">
    <name type="scientific">Desmophyllum pertusum</name>
    <dbReference type="NCBI Taxonomy" id="174260"/>
    <lineage>
        <taxon>Eukaryota</taxon>
        <taxon>Metazoa</taxon>
        <taxon>Cnidaria</taxon>
        <taxon>Anthozoa</taxon>
        <taxon>Hexacorallia</taxon>
        <taxon>Scleractinia</taxon>
        <taxon>Caryophylliina</taxon>
        <taxon>Caryophylliidae</taxon>
        <taxon>Desmophyllum</taxon>
    </lineage>
</organism>
<dbReference type="InterPro" id="IPR000008">
    <property type="entry name" value="C2_dom"/>
</dbReference>
<keyword evidence="5" id="KW-0812">Transmembrane</keyword>
<gene>
    <name evidence="5" type="primary">MCTP2</name>
    <name evidence="5" type="ORF">OS493_030030</name>
</gene>
<feature type="compositionally biased region" description="Polar residues" evidence="3">
    <location>
        <begin position="54"/>
        <end position="69"/>
    </location>
</feature>
<dbReference type="Proteomes" id="UP001163046">
    <property type="component" value="Unassembled WGS sequence"/>
</dbReference>
<dbReference type="GO" id="GO:0016020">
    <property type="term" value="C:membrane"/>
    <property type="evidence" value="ECO:0007669"/>
    <property type="project" value="TreeGrafter"/>
</dbReference>
<evidence type="ECO:0000313" key="5">
    <source>
        <dbReference type="EMBL" id="KAJ7383227.1"/>
    </source>
</evidence>
<dbReference type="EMBL" id="MU825904">
    <property type="protein sequence ID" value="KAJ7383227.1"/>
    <property type="molecule type" value="Genomic_DNA"/>
</dbReference>
<dbReference type="Pfam" id="PF00168">
    <property type="entry name" value="C2"/>
    <property type="match status" value="2"/>
</dbReference>
<dbReference type="InterPro" id="IPR035892">
    <property type="entry name" value="C2_domain_sf"/>
</dbReference>